<name>A0A4Y7R9V3_9FIRM</name>
<dbReference type="SUPFAM" id="SSF54211">
    <property type="entry name" value="Ribosomal protein S5 domain 2-like"/>
    <property type="match status" value="1"/>
</dbReference>
<organism evidence="1 2">
    <name type="scientific">Pelotomaculum schinkii</name>
    <dbReference type="NCBI Taxonomy" id="78350"/>
    <lineage>
        <taxon>Bacteria</taxon>
        <taxon>Bacillati</taxon>
        <taxon>Bacillota</taxon>
        <taxon>Clostridia</taxon>
        <taxon>Eubacteriales</taxon>
        <taxon>Desulfotomaculaceae</taxon>
        <taxon>Pelotomaculum</taxon>
    </lineage>
</organism>
<dbReference type="InterPro" id="IPR020568">
    <property type="entry name" value="Ribosomal_Su5_D2-typ_SF"/>
</dbReference>
<accession>A0A4Y7R9V3</accession>
<reference evidence="1 2" key="1">
    <citation type="journal article" date="2018" name="Environ. Microbiol.">
        <title>Novel energy conservation strategies and behaviour of Pelotomaculum schinkii driving syntrophic propionate catabolism.</title>
        <authorList>
            <person name="Hidalgo-Ahumada C.A.P."/>
            <person name="Nobu M.K."/>
            <person name="Narihiro T."/>
            <person name="Tamaki H."/>
            <person name="Liu W.T."/>
            <person name="Kamagata Y."/>
            <person name="Stams A.J.M."/>
            <person name="Imachi H."/>
            <person name="Sousa D.Z."/>
        </authorList>
    </citation>
    <scope>NUCLEOTIDE SEQUENCE [LARGE SCALE GENOMIC DNA]</scope>
    <source>
        <strain evidence="1 2">HH</strain>
    </source>
</reference>
<dbReference type="EMBL" id="QFGA01000002">
    <property type="protein sequence ID" value="TEB05431.1"/>
    <property type="molecule type" value="Genomic_DNA"/>
</dbReference>
<sequence length="186" mass="19962">MIAIVKSTALSGLDGQIVEVEVDVSRGLPSFDIVGLPDASVREAKDRVRTAIKNSGLEFPVKRITVNLAPADLKKEGPVYDLPIAVGILAATEQLPPERFQQYVYLGELSLNGSLRGVAGVLPNVLAVRDAALQQVVVPMENAKEAALVEGIDVFPASCLDELAAFLRGENEIAPYRLDLTELQDN</sequence>
<gene>
    <name evidence="1" type="primary">comM_2</name>
    <name evidence="1" type="ORF">Psch_02472</name>
</gene>
<dbReference type="Proteomes" id="UP000298324">
    <property type="component" value="Unassembled WGS sequence"/>
</dbReference>
<dbReference type="RefSeq" id="WP_345789079.1">
    <property type="nucleotide sequence ID" value="NZ_QFGA01000002.1"/>
</dbReference>
<dbReference type="InterPro" id="IPR014721">
    <property type="entry name" value="Ribsml_uS5_D2-typ_fold_subgr"/>
</dbReference>
<protein>
    <submittedName>
        <fullName evidence="1">Competence protein ComM</fullName>
    </submittedName>
</protein>
<proteinExistence type="predicted"/>
<dbReference type="AlphaFoldDB" id="A0A4Y7R9V3"/>
<dbReference type="Gene3D" id="3.30.230.10">
    <property type="match status" value="1"/>
</dbReference>
<comment type="caution">
    <text evidence="1">The sequence shown here is derived from an EMBL/GenBank/DDBJ whole genome shotgun (WGS) entry which is preliminary data.</text>
</comment>
<dbReference type="Pfam" id="PF13541">
    <property type="entry name" value="ChlI"/>
    <property type="match status" value="1"/>
</dbReference>
<keyword evidence="2" id="KW-1185">Reference proteome</keyword>
<evidence type="ECO:0000313" key="1">
    <source>
        <dbReference type="EMBL" id="TEB05431.1"/>
    </source>
</evidence>
<evidence type="ECO:0000313" key="2">
    <source>
        <dbReference type="Proteomes" id="UP000298324"/>
    </source>
</evidence>